<dbReference type="CDD" id="cd00955">
    <property type="entry name" value="Transaldolase_like"/>
    <property type="match status" value="1"/>
</dbReference>
<evidence type="ECO:0000256" key="10">
    <source>
        <dbReference type="ARBA" id="ARBA00048810"/>
    </source>
</evidence>
<keyword evidence="6 11" id="KW-0963">Cytoplasm</keyword>
<dbReference type="PANTHER" id="PTHR10683:SF31">
    <property type="entry name" value="TRANSALDOLASE"/>
    <property type="match status" value="1"/>
</dbReference>
<dbReference type="AlphaFoldDB" id="A0A841GYX3"/>
<comment type="caution">
    <text evidence="12">The sequence shown here is derived from an EMBL/GenBank/DDBJ whole genome shotgun (WGS) entry which is preliminary data.</text>
</comment>
<dbReference type="InterPro" id="IPR001585">
    <property type="entry name" value="TAL/FSA"/>
</dbReference>
<comment type="function">
    <text evidence="1 11">Transaldolase is important for the balance of metabolites in the pentose-phosphate pathway.</text>
</comment>
<evidence type="ECO:0000256" key="3">
    <source>
        <dbReference type="ARBA" id="ARBA00004857"/>
    </source>
</evidence>
<dbReference type="UniPathway" id="UPA00115">
    <property type="reaction ID" value="UER00414"/>
</dbReference>
<dbReference type="NCBIfam" id="TIGR00876">
    <property type="entry name" value="tal_mycobact"/>
    <property type="match status" value="1"/>
</dbReference>
<keyword evidence="7 11" id="KW-0808">Transferase</keyword>
<dbReference type="HAMAP" id="MF_00493">
    <property type="entry name" value="Transaldolase_2"/>
    <property type="match status" value="1"/>
</dbReference>
<evidence type="ECO:0000256" key="9">
    <source>
        <dbReference type="ARBA" id="ARBA00023270"/>
    </source>
</evidence>
<accession>A0A841GYX3</accession>
<evidence type="ECO:0000256" key="2">
    <source>
        <dbReference type="ARBA" id="ARBA00004496"/>
    </source>
</evidence>
<dbReference type="GO" id="GO:0006098">
    <property type="term" value="P:pentose-phosphate shunt"/>
    <property type="evidence" value="ECO:0007669"/>
    <property type="project" value="UniProtKB-UniRule"/>
</dbReference>
<dbReference type="Gene3D" id="3.20.20.70">
    <property type="entry name" value="Aldolase class I"/>
    <property type="match status" value="1"/>
</dbReference>
<dbReference type="SUPFAM" id="SSF51569">
    <property type="entry name" value="Aldolase"/>
    <property type="match status" value="1"/>
</dbReference>
<sequence length="389" mass="42046">MADTKHPTDAVEGEGNPLHELHKLGQSVWLDYIRRGILVNGELKEMIRKYDLRGITSNPSIFEQAMGDSDDYDDALAVLAGNGAKGSDAYEALAVEDIRNACDLFREVYDKSDGSDGFVSLEVSPELAHDTAGTLDEARRLWKAVDRPNLMIKVPGTDAGLPVIQQLIADGFNVNVTLLFSVANHEKVMEAYLAGLEQRHAAGQPLDRVASVASFFVSRVDSAIDGQLAKMAEGDSAKRDGLLALQGKAAIANAKLAYARFLDVFSGERWERLAAAGAQVQRPLWASTSTKNPDYRDVIYVEELIGRDTVNTMPLATVEAFGDHGIARSTVDQGVEGARADLAALAAAGIDLDAVTDQLQREGVDKFTKSFREMIESVGGKLARVAQRA</sequence>
<dbReference type="GO" id="GO:0005737">
    <property type="term" value="C:cytoplasm"/>
    <property type="evidence" value="ECO:0007669"/>
    <property type="project" value="UniProtKB-SubCell"/>
</dbReference>
<dbReference type="RefSeq" id="WP_170033355.1">
    <property type="nucleotide sequence ID" value="NZ_JABDTL010000001.1"/>
</dbReference>
<dbReference type="GO" id="GO:0004801">
    <property type="term" value="F:transaldolase activity"/>
    <property type="evidence" value="ECO:0007669"/>
    <property type="project" value="UniProtKB-UniRule"/>
</dbReference>
<dbReference type="EC" id="2.2.1.2" evidence="5 11"/>
<proteinExistence type="inferred from homology"/>
<evidence type="ECO:0000256" key="7">
    <source>
        <dbReference type="ARBA" id="ARBA00022679"/>
    </source>
</evidence>
<gene>
    <name evidence="11" type="primary">tal</name>
    <name evidence="12" type="ORF">HNQ61_002556</name>
</gene>
<evidence type="ECO:0000313" key="12">
    <source>
        <dbReference type="EMBL" id="MBB6070934.1"/>
    </source>
</evidence>
<dbReference type="GO" id="GO:0005975">
    <property type="term" value="P:carbohydrate metabolic process"/>
    <property type="evidence" value="ECO:0007669"/>
    <property type="project" value="InterPro"/>
</dbReference>
<evidence type="ECO:0000313" key="13">
    <source>
        <dbReference type="Proteomes" id="UP000582837"/>
    </source>
</evidence>
<comment type="pathway">
    <text evidence="3 11">Carbohydrate degradation; pentose phosphate pathway; D-glyceraldehyde 3-phosphate and beta-D-fructose 6-phosphate from D-ribose 5-phosphate and D-xylulose 5-phosphate (non-oxidative stage): step 2/3.</text>
</comment>
<dbReference type="EMBL" id="JACHIA010000006">
    <property type="protein sequence ID" value="MBB6070934.1"/>
    <property type="molecule type" value="Genomic_DNA"/>
</dbReference>
<dbReference type="NCBIfam" id="NF002881">
    <property type="entry name" value="PRK03343.1"/>
    <property type="match status" value="1"/>
</dbReference>
<organism evidence="12 13">
    <name type="scientific">Longimicrobium terrae</name>
    <dbReference type="NCBI Taxonomy" id="1639882"/>
    <lineage>
        <taxon>Bacteria</taxon>
        <taxon>Pseudomonadati</taxon>
        <taxon>Gemmatimonadota</taxon>
        <taxon>Longimicrobiia</taxon>
        <taxon>Longimicrobiales</taxon>
        <taxon>Longimicrobiaceae</taxon>
        <taxon>Longimicrobium</taxon>
    </lineage>
</organism>
<dbReference type="PROSITE" id="PS00958">
    <property type="entry name" value="TRANSALDOLASE_2"/>
    <property type="match status" value="1"/>
</dbReference>
<dbReference type="Pfam" id="PF00923">
    <property type="entry name" value="TAL_FSA"/>
    <property type="match status" value="1"/>
</dbReference>
<feature type="active site" description="Schiff-base intermediate with substrate" evidence="11">
    <location>
        <position position="153"/>
    </location>
</feature>
<dbReference type="Proteomes" id="UP000582837">
    <property type="component" value="Unassembled WGS sequence"/>
</dbReference>
<dbReference type="InterPro" id="IPR013785">
    <property type="entry name" value="Aldolase_TIM"/>
</dbReference>
<comment type="similarity">
    <text evidence="4 11">Belongs to the transaldolase family. Type 2 subfamily.</text>
</comment>
<evidence type="ECO:0000256" key="8">
    <source>
        <dbReference type="ARBA" id="ARBA00023126"/>
    </source>
</evidence>
<dbReference type="InterPro" id="IPR018225">
    <property type="entry name" value="Transaldolase_AS"/>
</dbReference>
<evidence type="ECO:0000256" key="5">
    <source>
        <dbReference type="ARBA" id="ARBA00013151"/>
    </source>
</evidence>
<evidence type="ECO:0000256" key="6">
    <source>
        <dbReference type="ARBA" id="ARBA00022490"/>
    </source>
</evidence>
<dbReference type="PROSITE" id="PS01054">
    <property type="entry name" value="TRANSALDOLASE_1"/>
    <property type="match status" value="1"/>
</dbReference>
<dbReference type="InterPro" id="IPR004732">
    <property type="entry name" value="Transaldolase_2"/>
</dbReference>
<keyword evidence="9 11" id="KW-0704">Schiff base</keyword>
<reference evidence="12 13" key="1">
    <citation type="submission" date="2020-08" db="EMBL/GenBank/DDBJ databases">
        <title>Genomic Encyclopedia of Type Strains, Phase IV (KMG-IV): sequencing the most valuable type-strain genomes for metagenomic binning, comparative biology and taxonomic classification.</title>
        <authorList>
            <person name="Goeker M."/>
        </authorList>
    </citation>
    <scope>NUCLEOTIDE SEQUENCE [LARGE SCALE GENOMIC DNA]</scope>
    <source>
        <strain evidence="12 13">DSM 29007</strain>
    </source>
</reference>
<evidence type="ECO:0000256" key="1">
    <source>
        <dbReference type="ARBA" id="ARBA00003518"/>
    </source>
</evidence>
<dbReference type="PIRSF" id="PIRSF036915">
    <property type="entry name" value="Trnald_Bac_Plnt"/>
    <property type="match status" value="1"/>
</dbReference>
<evidence type="ECO:0000256" key="4">
    <source>
        <dbReference type="ARBA" id="ARBA00008426"/>
    </source>
</evidence>
<protein>
    <recommendedName>
        <fullName evidence="5 11">Transaldolase</fullName>
        <ecNumber evidence="5 11">2.2.1.2</ecNumber>
    </recommendedName>
</protein>
<comment type="catalytic activity">
    <reaction evidence="10 11">
        <text>D-sedoheptulose 7-phosphate + D-glyceraldehyde 3-phosphate = D-erythrose 4-phosphate + beta-D-fructose 6-phosphate</text>
        <dbReference type="Rhea" id="RHEA:17053"/>
        <dbReference type="ChEBI" id="CHEBI:16897"/>
        <dbReference type="ChEBI" id="CHEBI:57483"/>
        <dbReference type="ChEBI" id="CHEBI:57634"/>
        <dbReference type="ChEBI" id="CHEBI:59776"/>
        <dbReference type="EC" id="2.2.1.2"/>
    </reaction>
</comment>
<evidence type="ECO:0000256" key="11">
    <source>
        <dbReference type="HAMAP-Rule" id="MF_00493"/>
    </source>
</evidence>
<keyword evidence="13" id="KW-1185">Reference proteome</keyword>
<keyword evidence="8 11" id="KW-0570">Pentose shunt</keyword>
<dbReference type="PANTHER" id="PTHR10683">
    <property type="entry name" value="TRANSALDOLASE"/>
    <property type="match status" value="1"/>
</dbReference>
<comment type="subcellular location">
    <subcellularLocation>
        <location evidence="2 11">Cytoplasm</location>
    </subcellularLocation>
</comment>
<name>A0A841GYX3_9BACT</name>